<reference evidence="1 2" key="1">
    <citation type="submission" date="2016-04" db="EMBL/GenBank/DDBJ databases">
        <authorList>
            <consortium name="Pathogen Informatics"/>
        </authorList>
    </citation>
    <scope>NUCLEOTIDE SEQUENCE [LARGE SCALE GENOMIC DNA]</scope>
    <source>
        <strain evidence="1 2">H044680328</strain>
    </source>
</reference>
<accession>A0A157R7F6</accession>
<name>A0A157R7F6_9BORD</name>
<keyword evidence="2" id="KW-1185">Reference proteome</keyword>
<protein>
    <submittedName>
        <fullName evidence="1">Uncharacterized protein</fullName>
    </submittedName>
</protein>
<proteinExistence type="predicted"/>
<dbReference type="GeneID" id="56590630"/>
<sequence length="132" mass="14863">MGRGGLFDPPPRGKRGRENGLLWLFEPLEADAGYGRRRMFGCEAAYLDGLLCLVLSDREPPWDGLLVCTDRTRHGALQAEFPALRMHPELGKWLYLPQDDPLFETQAAALVRLALARDARIGVAPQPRRLKR</sequence>
<dbReference type="AlphaFoldDB" id="A0A157R7F6"/>
<dbReference type="PATRIC" id="fig|123899.6.peg.2091"/>
<dbReference type="KEGG" id="btrm:SAMEA390648702095"/>
<dbReference type="OrthoDB" id="121807at2"/>
<gene>
    <name evidence="1" type="ORF">SAMEA3906487_02095</name>
</gene>
<dbReference type="eggNOG" id="ENOG50336DF">
    <property type="taxonomic scope" value="Bacteria"/>
</dbReference>
<evidence type="ECO:0000313" key="1">
    <source>
        <dbReference type="EMBL" id="SAI70180.1"/>
    </source>
</evidence>
<evidence type="ECO:0000313" key="2">
    <source>
        <dbReference type="Proteomes" id="UP000076825"/>
    </source>
</evidence>
<organism evidence="1 2">
    <name type="scientific">Bordetella trematum</name>
    <dbReference type="NCBI Taxonomy" id="123899"/>
    <lineage>
        <taxon>Bacteria</taxon>
        <taxon>Pseudomonadati</taxon>
        <taxon>Pseudomonadota</taxon>
        <taxon>Betaproteobacteria</taxon>
        <taxon>Burkholderiales</taxon>
        <taxon>Alcaligenaceae</taxon>
        <taxon>Bordetella</taxon>
    </lineage>
</organism>
<dbReference type="Proteomes" id="UP000076825">
    <property type="component" value="Chromosome 1"/>
</dbReference>
<dbReference type="EMBL" id="LT546645">
    <property type="protein sequence ID" value="SAI70180.1"/>
    <property type="molecule type" value="Genomic_DNA"/>
</dbReference>
<dbReference type="RefSeq" id="WP_063491905.1">
    <property type="nucleotide sequence ID" value="NZ_CP016340.1"/>
</dbReference>